<accession>A0A0E9RIF0</accession>
<name>A0A0E9RIF0_ANGAN</name>
<organism evidence="1">
    <name type="scientific">Anguilla anguilla</name>
    <name type="common">European freshwater eel</name>
    <name type="synonym">Muraena anguilla</name>
    <dbReference type="NCBI Taxonomy" id="7936"/>
    <lineage>
        <taxon>Eukaryota</taxon>
        <taxon>Metazoa</taxon>
        <taxon>Chordata</taxon>
        <taxon>Craniata</taxon>
        <taxon>Vertebrata</taxon>
        <taxon>Euteleostomi</taxon>
        <taxon>Actinopterygii</taxon>
        <taxon>Neopterygii</taxon>
        <taxon>Teleostei</taxon>
        <taxon>Anguilliformes</taxon>
        <taxon>Anguillidae</taxon>
        <taxon>Anguilla</taxon>
    </lineage>
</organism>
<sequence>MKITSKLIQTRPAHYHLYI</sequence>
<protein>
    <submittedName>
        <fullName evidence="1">Uncharacterized protein</fullName>
    </submittedName>
</protein>
<proteinExistence type="predicted"/>
<dbReference type="AlphaFoldDB" id="A0A0E9RIF0"/>
<evidence type="ECO:0000313" key="1">
    <source>
        <dbReference type="EMBL" id="JAH28587.1"/>
    </source>
</evidence>
<dbReference type="EMBL" id="GBXM01079990">
    <property type="protein sequence ID" value="JAH28587.1"/>
    <property type="molecule type" value="Transcribed_RNA"/>
</dbReference>
<reference evidence="1" key="1">
    <citation type="submission" date="2014-11" db="EMBL/GenBank/DDBJ databases">
        <authorList>
            <person name="Amaro Gonzalez C."/>
        </authorList>
    </citation>
    <scope>NUCLEOTIDE SEQUENCE</scope>
</reference>
<reference evidence="1" key="2">
    <citation type="journal article" date="2015" name="Fish Shellfish Immunol.">
        <title>Early steps in the European eel (Anguilla anguilla)-Vibrio vulnificus interaction in the gills: Role of the RtxA13 toxin.</title>
        <authorList>
            <person name="Callol A."/>
            <person name="Pajuelo D."/>
            <person name="Ebbesson L."/>
            <person name="Teles M."/>
            <person name="MacKenzie S."/>
            <person name="Amaro C."/>
        </authorList>
    </citation>
    <scope>NUCLEOTIDE SEQUENCE</scope>
</reference>